<dbReference type="PANTHER" id="PTHR39461">
    <property type="entry name" value="LEA DOMAIN PROTEIN (AFU_ORTHOLOGUE AFUA_8G04920)"/>
    <property type="match status" value="1"/>
</dbReference>
<keyword evidence="2" id="KW-1133">Transmembrane helix</keyword>
<sequence length="1434" mass="152183">MATQATSRTPRETPSTPTKVKSAASSVKGSPKSAASKTQKQVDKKTPRKLKRKVDDTITPAAERTSEPASVTKDLPSRPATAKKSAPNKRLEQRAPEPEPEPEEQPEEPEEEPEEEQQEEQQEDGEAGIQLEDNDANGEQEDEEQGEEDDDEEDLVSAPTEQRDELADNQSLASGSATGGFFSRTGNGLNSFARGLRGVAGSLSNGKAKGAAGGLTDAAAGAKDTAQGTVGDIANSLPLDLSALKGLEVGEGGKIFDKSGNALGEVVEGDPEDLVGQTVGDDGEILDEDGDLIGRVELLDEVQNKVTETLDQVKDKLPSLEDLKGLPVSEGGEIKDKAGNVLGRIVEGDPEDLVGQTLNESGEILDEDGDLIGRAEVISPEEALKTIQENGAGLDDIEETAEDAVPDDVKDKVEDVKNNLPELADLDGLPVADGGEIKDKAGNVVGKVVEGDPEDLVGQTVNDAGEILDEDGDLIGRVEVLSPDEAAQKVTDTIDDVKDQATEAAEGLIPQIQILQGKKINKKGKILDEEGEVIGQVAEGSEVKDLAGKKPNEKGEVLDKEGNVLGKVEVVPGEAADEALKSLQEEAEEAGKGVEGLTDKAGEAVDDVKDQAEGAVEDVKGLSALDGLQVNDEGNVVDSDGNVLAKLESGNLEEIAGQTVNEKGLVIDDDGNILGRVSLIDEAKDAAGDAAEGAEDAVDEAKDAAEDAAPELPDLSTLEGLKVNKFGKIINADGVPVGELIEGDAKKLSKLGATLDDKGQFWDNRGNVIGKAQTIPVEDNDTEGAFAGLEGLIVVKDGWVEDDNGNRVGQLVEGDAKKLVGRAVDEDGDILDKRGNVVGRAERYEQPEEEPEPEPEVEKTDFSSVAGLKPNKSGNVIGPDGVPIARVVEGNLKEVAGRKIDNEGQIWNDAGKVVGRVELIPEDERETKPEGIFGGLEGLVVNKDGFVEDEEGNIVGKIVEGDAKKLRGRAVDEDGDILDKHGNVKGRAEPYEPPEEEPEAEEDLSALEGKKVNKIGNVVDEHGTVFGRIAEGDPKKLAGKRVDGKGQIWSDNGKVIGRAELIPGNEQGKPEGAFFGFDEAKVGKDGVVVDASGKIIGRLTEGDAKKLVGRPVDEDGDILDKSGNVIGKAERWEPEEKKRDVNPMSGRKVNKQGEVRDENGDLIGKVTDGNLQNLIGKSIDDNGYIVDNDGNKIGEATLIENIPEPEPEPEEVEEPQEEISPEELEKQKQEQNDRKLAERICAIVQDTLSKIQPVCKQITDLIEKADRTPKDELDEEKLVNDVKPLLEEGGRMLQECNGAIRALDPDGRIAATAKARAATHEASPEEYRLADALKELTQTVVKTIDNGRKRIQDMPHAKKKLNPLWSLLTEPLFQIIAAVGLLLSGVLGLVSRLLDGLGLGGLVRGLLGGLGVDKLLEGLGLGTITESLGFGKKK</sequence>
<dbReference type="Pfam" id="PF22485">
    <property type="entry name" value="DUF6987"/>
    <property type="match status" value="1"/>
</dbReference>
<dbReference type="GeneID" id="63797828"/>
<keyword evidence="2" id="KW-0812">Transmembrane</keyword>
<feature type="region of interest" description="Disordered" evidence="1">
    <location>
        <begin position="839"/>
        <end position="860"/>
    </location>
</feature>
<evidence type="ECO:0000256" key="1">
    <source>
        <dbReference type="SAM" id="MobiDB-lite"/>
    </source>
</evidence>
<feature type="region of interest" description="Disordered" evidence="1">
    <location>
        <begin position="1202"/>
        <end position="1231"/>
    </location>
</feature>
<dbReference type="Pfam" id="PF12396">
    <property type="entry name" value="DUF3659"/>
    <property type="match status" value="12"/>
</dbReference>
<accession>A0A364L9W0</accession>
<comment type="caution">
    <text evidence="4">The sequence shown here is derived from an EMBL/GenBank/DDBJ whole genome shotgun (WGS) entry which is preliminary data.</text>
</comment>
<dbReference type="InterPro" id="IPR022124">
    <property type="entry name" value="DUF3659"/>
</dbReference>
<keyword evidence="2" id="KW-0472">Membrane</keyword>
<dbReference type="PANTHER" id="PTHR39461:SF1">
    <property type="entry name" value="LEA DOMAIN PROTEIN (AFU_ORTHOLOGUE AFUA_8G04920)"/>
    <property type="match status" value="1"/>
</dbReference>
<feature type="compositionally biased region" description="Basic and acidic residues" evidence="1">
    <location>
        <begin position="970"/>
        <end position="990"/>
    </location>
</feature>
<reference evidence="4 5" key="1">
    <citation type="journal article" date="2017" name="Biotechnol. Biofuels">
        <title>Differential beta-glucosidase expression as a function of carbon source availability in Talaromyces amestolkiae: a genomic and proteomic approach.</title>
        <authorList>
            <person name="de Eugenio L.I."/>
            <person name="Mendez-Liter J.A."/>
            <person name="Nieto-Dominguez M."/>
            <person name="Alonso L."/>
            <person name="Gil-Munoz J."/>
            <person name="Barriuso J."/>
            <person name="Prieto A."/>
            <person name="Martinez M.J."/>
        </authorList>
    </citation>
    <scope>NUCLEOTIDE SEQUENCE [LARGE SCALE GENOMIC DNA]</scope>
    <source>
        <strain evidence="4 5">CIB</strain>
    </source>
</reference>
<feature type="domain" description="DUF6987" evidence="3">
    <location>
        <begin position="1225"/>
        <end position="1422"/>
    </location>
</feature>
<feature type="region of interest" description="Disordered" evidence="1">
    <location>
        <begin position="970"/>
        <end position="1003"/>
    </location>
</feature>
<feature type="compositionally biased region" description="Acidic residues" evidence="1">
    <location>
        <begin position="992"/>
        <end position="1003"/>
    </location>
</feature>
<feature type="compositionally biased region" description="Acidic residues" evidence="1">
    <location>
        <begin position="1203"/>
        <end position="1222"/>
    </location>
</feature>
<feature type="region of interest" description="Disordered" evidence="1">
    <location>
        <begin position="687"/>
        <end position="707"/>
    </location>
</feature>
<evidence type="ECO:0000313" key="4">
    <source>
        <dbReference type="EMBL" id="RAO72602.1"/>
    </source>
</evidence>
<feature type="region of interest" description="Disordered" evidence="1">
    <location>
        <begin position="1133"/>
        <end position="1154"/>
    </location>
</feature>
<name>A0A364L9W0_TALAM</name>
<dbReference type="EMBL" id="MIKG01000020">
    <property type="protein sequence ID" value="RAO72602.1"/>
    <property type="molecule type" value="Genomic_DNA"/>
</dbReference>
<evidence type="ECO:0000313" key="5">
    <source>
        <dbReference type="Proteomes" id="UP000249363"/>
    </source>
</evidence>
<dbReference type="Proteomes" id="UP000249363">
    <property type="component" value="Unassembled WGS sequence"/>
</dbReference>
<feature type="compositionally biased region" description="Low complexity" evidence="1">
    <location>
        <begin position="1"/>
        <end position="37"/>
    </location>
</feature>
<dbReference type="InterPro" id="IPR054256">
    <property type="entry name" value="DUF6987"/>
</dbReference>
<dbReference type="OrthoDB" id="3937590at2759"/>
<organism evidence="4 5">
    <name type="scientific">Talaromyces amestolkiae</name>
    <dbReference type="NCBI Taxonomy" id="1196081"/>
    <lineage>
        <taxon>Eukaryota</taxon>
        <taxon>Fungi</taxon>
        <taxon>Dikarya</taxon>
        <taxon>Ascomycota</taxon>
        <taxon>Pezizomycotina</taxon>
        <taxon>Eurotiomycetes</taxon>
        <taxon>Eurotiomycetidae</taxon>
        <taxon>Eurotiales</taxon>
        <taxon>Trichocomaceae</taxon>
        <taxon>Talaromyces</taxon>
        <taxon>Talaromyces sect. Talaromyces</taxon>
    </lineage>
</organism>
<dbReference type="STRING" id="1196081.A0A364L9W0"/>
<proteinExistence type="predicted"/>
<feature type="compositionally biased region" description="Low complexity" evidence="1">
    <location>
        <begin position="200"/>
        <end position="224"/>
    </location>
</feature>
<evidence type="ECO:0000259" key="3">
    <source>
        <dbReference type="Pfam" id="PF22485"/>
    </source>
</evidence>
<keyword evidence="5" id="KW-1185">Reference proteome</keyword>
<feature type="region of interest" description="Disordered" evidence="1">
    <location>
        <begin position="1"/>
        <end position="224"/>
    </location>
</feature>
<feature type="compositionally biased region" description="Acidic residues" evidence="1">
    <location>
        <begin position="98"/>
        <end position="155"/>
    </location>
</feature>
<gene>
    <name evidence="4" type="ORF">BHQ10_008614</name>
</gene>
<dbReference type="RefSeq" id="XP_040737116.1">
    <property type="nucleotide sequence ID" value="XM_040881439.1"/>
</dbReference>
<feature type="transmembrane region" description="Helical" evidence="2">
    <location>
        <begin position="1372"/>
        <end position="1394"/>
    </location>
</feature>
<evidence type="ECO:0000256" key="2">
    <source>
        <dbReference type="SAM" id="Phobius"/>
    </source>
</evidence>
<protein>
    <recommendedName>
        <fullName evidence="3">DUF6987 domain-containing protein</fullName>
    </recommendedName>
</protein>